<dbReference type="EMBL" id="PXYW01000012">
    <property type="protein sequence ID" value="PSR34127.1"/>
    <property type="molecule type" value="Genomic_DNA"/>
</dbReference>
<dbReference type="InterPro" id="IPR011051">
    <property type="entry name" value="RmlC_Cupin_sf"/>
</dbReference>
<dbReference type="Proteomes" id="UP000242972">
    <property type="component" value="Unassembled WGS sequence"/>
</dbReference>
<dbReference type="Pfam" id="PF20510">
    <property type="entry name" value="HgmA_N"/>
    <property type="match status" value="1"/>
</dbReference>
<dbReference type="AlphaFoldDB" id="A0A2T2XI38"/>
<reference evidence="2 3" key="1">
    <citation type="journal article" date="2014" name="BMC Genomics">
        <title>Comparison of environmental and isolate Sulfobacillus genomes reveals diverse carbon, sulfur, nitrogen, and hydrogen metabolisms.</title>
        <authorList>
            <person name="Justice N.B."/>
            <person name="Norman A."/>
            <person name="Brown C.T."/>
            <person name="Singh A."/>
            <person name="Thomas B.C."/>
            <person name="Banfield J.F."/>
        </authorList>
    </citation>
    <scope>NUCLEOTIDE SEQUENCE [LARGE SCALE GENOMIC DNA]</scope>
    <source>
        <strain evidence="2">AMDSBA4</strain>
    </source>
</reference>
<proteinExistence type="predicted"/>
<organism evidence="2 3">
    <name type="scientific">Sulfobacillus benefaciens</name>
    <dbReference type="NCBI Taxonomy" id="453960"/>
    <lineage>
        <taxon>Bacteria</taxon>
        <taxon>Bacillati</taxon>
        <taxon>Bacillota</taxon>
        <taxon>Clostridia</taxon>
        <taxon>Eubacteriales</taxon>
        <taxon>Clostridiales Family XVII. Incertae Sedis</taxon>
        <taxon>Sulfobacillus</taxon>
    </lineage>
</organism>
<dbReference type="Gene3D" id="2.60.120.10">
    <property type="entry name" value="Jelly Rolls"/>
    <property type="match status" value="1"/>
</dbReference>
<sequence length="154" mass="17359">MIMSFTEKMTVNGRNVIIERPTSPITVDRVDPAGLQLSVIDVFSKDLIPDNYDKAEGTPQTLFTAEGLKVDLSKRTKQAMGFWHRNCDYEELIFCIKGSIHWETELGELTLQAGQMFVIPRGIAHRSMPGQTDTENVVLELKVGSELHRVNPEK</sequence>
<dbReference type="SUPFAM" id="SSF51182">
    <property type="entry name" value="RmlC-like cupins"/>
    <property type="match status" value="1"/>
</dbReference>
<protein>
    <recommendedName>
        <fullName evidence="1">Homogentisate 1,2-dioxygenase N-terminal domain-containing protein</fullName>
    </recommendedName>
</protein>
<dbReference type="InterPro" id="IPR046452">
    <property type="entry name" value="HgmA_N"/>
</dbReference>
<name>A0A2T2XI38_9FIRM</name>
<accession>A0A2T2XI38</accession>
<evidence type="ECO:0000259" key="1">
    <source>
        <dbReference type="Pfam" id="PF20510"/>
    </source>
</evidence>
<evidence type="ECO:0000313" key="3">
    <source>
        <dbReference type="Proteomes" id="UP000242972"/>
    </source>
</evidence>
<evidence type="ECO:0000313" key="2">
    <source>
        <dbReference type="EMBL" id="PSR34127.1"/>
    </source>
</evidence>
<feature type="domain" description="Homogentisate 1,2-dioxygenase N-terminal" evidence="1">
    <location>
        <begin position="66"/>
        <end position="133"/>
    </location>
</feature>
<comment type="caution">
    <text evidence="2">The sequence shown here is derived from an EMBL/GenBank/DDBJ whole genome shotgun (WGS) entry which is preliminary data.</text>
</comment>
<dbReference type="InterPro" id="IPR014710">
    <property type="entry name" value="RmlC-like_jellyroll"/>
</dbReference>
<gene>
    <name evidence="2" type="ORF">C7B46_06940</name>
</gene>